<dbReference type="InterPro" id="IPR050750">
    <property type="entry name" value="C5-MTase"/>
</dbReference>
<dbReference type="InterPro" id="IPR018117">
    <property type="entry name" value="C5_DNA_meth_AS"/>
</dbReference>
<dbReference type="PROSITE" id="PS51679">
    <property type="entry name" value="SAM_MT_C5"/>
    <property type="match status" value="1"/>
</dbReference>
<protein>
    <recommendedName>
        <fullName evidence="7">Cytosine-specific methyltransferase</fullName>
        <ecNumber evidence="7">2.1.1.37</ecNumber>
    </recommendedName>
</protein>
<name>A0ABT2MSI6_9CYAN</name>
<dbReference type="RefSeq" id="WP_368006041.1">
    <property type="nucleotide sequence ID" value="NZ_JAMXFF010000010.1"/>
</dbReference>
<dbReference type="InterPro" id="IPR029063">
    <property type="entry name" value="SAM-dependent_MTases_sf"/>
</dbReference>
<gene>
    <name evidence="8" type="primary">dcm</name>
    <name evidence="8" type="ORF">NG799_08635</name>
</gene>
<evidence type="ECO:0000313" key="9">
    <source>
        <dbReference type="Proteomes" id="UP001525890"/>
    </source>
</evidence>
<dbReference type="InterPro" id="IPR001525">
    <property type="entry name" value="C5_MeTfrase"/>
</dbReference>
<evidence type="ECO:0000256" key="3">
    <source>
        <dbReference type="ARBA" id="ARBA00022691"/>
    </source>
</evidence>
<organism evidence="8 9">
    <name type="scientific">Laspinema palackyanum D2a</name>
    <dbReference type="NCBI Taxonomy" id="2953684"/>
    <lineage>
        <taxon>Bacteria</taxon>
        <taxon>Bacillati</taxon>
        <taxon>Cyanobacteriota</taxon>
        <taxon>Cyanophyceae</taxon>
        <taxon>Oscillatoriophycideae</taxon>
        <taxon>Oscillatoriales</taxon>
        <taxon>Laspinemataceae</taxon>
        <taxon>Laspinema</taxon>
        <taxon>Laspinema palackyanum</taxon>
    </lineage>
</organism>
<evidence type="ECO:0000313" key="8">
    <source>
        <dbReference type="EMBL" id="MCT7966397.1"/>
    </source>
</evidence>
<sequence length="416" mass="46977">MSKHRPLKAVELFAGIGGFHLGMAAANIQTIWANDSSELAAEVYRSNFGEDSLRFGDITQIDIAEIPSHDILTAGFPCQPFSPAGKKQGIRDRLRGTLFERIIEILDKKQPQYFFLENVKRMLTMESGYHFRVILDALCALDYFIEWRVINTLSFGLPQNRDRIFIFGTRINSPQSYLELLENHSVFLTQSDVEAIQVDSQLQSNFTPILSSQSKLPNWGIAYQRQMYAKPIPPLADIHPRKKLRDILQQESEVDSQFDFTPDTLERIKQSKAVNRYCNGVEILYNQGGGARLGYTIFGINGITSTLTASTSRHYERYRVGNKYRRLTPVEYARLMGFPDDWCRIARIYDRYALFGNAIAPPSVAWVGNRIGQKNIACNRDNRSRLNPSPEINAGDLNLTATTAGGSNPLLIAKVG</sequence>
<keyword evidence="9" id="KW-1185">Reference proteome</keyword>
<keyword evidence="1 5" id="KW-0489">Methyltransferase</keyword>
<comment type="catalytic activity">
    <reaction evidence="7">
        <text>a 2'-deoxycytidine in DNA + S-adenosyl-L-methionine = a 5-methyl-2'-deoxycytidine in DNA + S-adenosyl-L-homocysteine + H(+)</text>
        <dbReference type="Rhea" id="RHEA:13681"/>
        <dbReference type="Rhea" id="RHEA-COMP:11369"/>
        <dbReference type="Rhea" id="RHEA-COMP:11370"/>
        <dbReference type="ChEBI" id="CHEBI:15378"/>
        <dbReference type="ChEBI" id="CHEBI:57856"/>
        <dbReference type="ChEBI" id="CHEBI:59789"/>
        <dbReference type="ChEBI" id="CHEBI:85452"/>
        <dbReference type="ChEBI" id="CHEBI:85454"/>
        <dbReference type="EC" id="2.1.1.37"/>
    </reaction>
</comment>
<dbReference type="EMBL" id="JAMXFF010000010">
    <property type="protein sequence ID" value="MCT7966397.1"/>
    <property type="molecule type" value="Genomic_DNA"/>
</dbReference>
<evidence type="ECO:0000256" key="6">
    <source>
        <dbReference type="RuleBase" id="RU000416"/>
    </source>
</evidence>
<dbReference type="PROSITE" id="PS00094">
    <property type="entry name" value="C5_MTASE_1"/>
    <property type="match status" value="1"/>
</dbReference>
<evidence type="ECO:0000256" key="5">
    <source>
        <dbReference type="PROSITE-ProRule" id="PRU01016"/>
    </source>
</evidence>
<keyword evidence="4" id="KW-0680">Restriction system</keyword>
<dbReference type="PANTHER" id="PTHR46098:SF1">
    <property type="entry name" value="TRNA (CYTOSINE(38)-C(5))-METHYLTRANSFERASE"/>
    <property type="match status" value="1"/>
</dbReference>
<evidence type="ECO:0000256" key="4">
    <source>
        <dbReference type="ARBA" id="ARBA00022747"/>
    </source>
</evidence>
<comment type="similarity">
    <text evidence="5 6">Belongs to the class I-like SAM-binding methyltransferase superfamily. C5-methyltransferase family.</text>
</comment>
<dbReference type="Gene3D" id="3.40.50.150">
    <property type="entry name" value="Vaccinia Virus protein VP39"/>
    <property type="match status" value="1"/>
</dbReference>
<evidence type="ECO:0000256" key="2">
    <source>
        <dbReference type="ARBA" id="ARBA00022679"/>
    </source>
</evidence>
<keyword evidence="2 5" id="KW-0808">Transferase</keyword>
<proteinExistence type="inferred from homology"/>
<dbReference type="GO" id="GO:0003886">
    <property type="term" value="F:DNA (cytosine-5-)-methyltransferase activity"/>
    <property type="evidence" value="ECO:0007669"/>
    <property type="project" value="UniProtKB-EC"/>
</dbReference>
<dbReference type="Pfam" id="PF00145">
    <property type="entry name" value="DNA_methylase"/>
    <property type="match status" value="1"/>
</dbReference>
<dbReference type="EC" id="2.1.1.37" evidence="7"/>
<evidence type="ECO:0000256" key="7">
    <source>
        <dbReference type="RuleBase" id="RU000417"/>
    </source>
</evidence>
<dbReference type="Proteomes" id="UP001525890">
    <property type="component" value="Unassembled WGS sequence"/>
</dbReference>
<dbReference type="SUPFAM" id="SSF53335">
    <property type="entry name" value="S-adenosyl-L-methionine-dependent methyltransferases"/>
    <property type="match status" value="1"/>
</dbReference>
<keyword evidence="3 5" id="KW-0949">S-adenosyl-L-methionine</keyword>
<feature type="active site" evidence="5">
    <location>
        <position position="78"/>
    </location>
</feature>
<dbReference type="GO" id="GO:0032259">
    <property type="term" value="P:methylation"/>
    <property type="evidence" value="ECO:0007669"/>
    <property type="project" value="UniProtKB-KW"/>
</dbReference>
<dbReference type="NCBIfam" id="TIGR00675">
    <property type="entry name" value="dcm"/>
    <property type="match status" value="1"/>
</dbReference>
<evidence type="ECO:0000256" key="1">
    <source>
        <dbReference type="ARBA" id="ARBA00022603"/>
    </source>
</evidence>
<comment type="caution">
    <text evidence="8">The sequence shown here is derived from an EMBL/GenBank/DDBJ whole genome shotgun (WGS) entry which is preliminary data.</text>
</comment>
<dbReference type="Gene3D" id="3.90.120.10">
    <property type="entry name" value="DNA Methylase, subunit A, domain 2"/>
    <property type="match status" value="1"/>
</dbReference>
<reference evidence="8 9" key="1">
    <citation type="journal article" date="2022" name="Front. Microbiol.">
        <title>High genomic differentiation and limited gene flow indicate recent cryptic speciation within the genus Laspinema (cyanobacteria).</title>
        <authorList>
            <person name="Stanojkovic A."/>
            <person name="Skoupy S."/>
            <person name="Skaloud P."/>
            <person name="Dvorak P."/>
        </authorList>
    </citation>
    <scope>NUCLEOTIDE SEQUENCE [LARGE SCALE GENOMIC DNA]</scope>
    <source>
        <strain evidence="8 9">D2a</strain>
    </source>
</reference>
<dbReference type="PRINTS" id="PR00105">
    <property type="entry name" value="C5METTRFRASE"/>
</dbReference>
<dbReference type="PANTHER" id="PTHR46098">
    <property type="entry name" value="TRNA (CYTOSINE(38)-C(5))-METHYLTRANSFERASE"/>
    <property type="match status" value="1"/>
</dbReference>
<accession>A0ABT2MSI6</accession>